<organism evidence="2 3">
    <name type="scientific">Argiope bruennichi</name>
    <name type="common">Wasp spider</name>
    <name type="synonym">Aranea bruennichi</name>
    <dbReference type="NCBI Taxonomy" id="94029"/>
    <lineage>
        <taxon>Eukaryota</taxon>
        <taxon>Metazoa</taxon>
        <taxon>Ecdysozoa</taxon>
        <taxon>Arthropoda</taxon>
        <taxon>Chelicerata</taxon>
        <taxon>Arachnida</taxon>
        <taxon>Araneae</taxon>
        <taxon>Araneomorphae</taxon>
        <taxon>Entelegynae</taxon>
        <taxon>Araneoidea</taxon>
        <taxon>Araneidae</taxon>
        <taxon>Argiope</taxon>
    </lineage>
</organism>
<gene>
    <name evidence="2" type="ORF">HNY73_014842</name>
</gene>
<dbReference type="Gene3D" id="3.40.50.150">
    <property type="entry name" value="Vaccinia Virus protein VP39"/>
    <property type="match status" value="1"/>
</dbReference>
<proteinExistence type="predicted"/>
<dbReference type="SUPFAM" id="SSF53335">
    <property type="entry name" value="S-adenosyl-L-methionine-dependent methyltransferases"/>
    <property type="match status" value="1"/>
</dbReference>
<sequence>MSTYRCKEEMPFLERSVKELGWIKSNYCLLIAGIAGIDFAEELLKKFPKLRIIATDKETQLIESARYYNTYDNVTYCVADIEKRETLKFWFGTARKILSYHNLERVTNVKTAFENFYDLLVPGGTLAVRFTPQNCIFKWIKEVSFRWRQFVGDLKATSLPQLTEENSDISFQNMLRSIGFEILYFRNVDECRQFKSDAQCKKFLLSCCFPLFTTLPDRMKRGFVDDMFHRFAKYFTKDEQGVITVHYRVREMFLKKPQKLL</sequence>
<dbReference type="InterPro" id="IPR013216">
    <property type="entry name" value="Methyltransf_11"/>
</dbReference>
<evidence type="ECO:0000259" key="1">
    <source>
        <dbReference type="Pfam" id="PF08241"/>
    </source>
</evidence>
<reference evidence="2" key="2">
    <citation type="submission" date="2020-06" db="EMBL/GenBank/DDBJ databases">
        <authorList>
            <person name="Sheffer M."/>
        </authorList>
    </citation>
    <scope>NUCLEOTIDE SEQUENCE</scope>
</reference>
<dbReference type="GO" id="GO:0008757">
    <property type="term" value="F:S-adenosylmethionine-dependent methyltransferase activity"/>
    <property type="evidence" value="ECO:0007669"/>
    <property type="project" value="InterPro"/>
</dbReference>
<protein>
    <recommendedName>
        <fullName evidence="1">Methyltransferase type 11 domain-containing protein</fullName>
    </recommendedName>
</protein>
<evidence type="ECO:0000313" key="3">
    <source>
        <dbReference type="Proteomes" id="UP000807504"/>
    </source>
</evidence>
<dbReference type="Proteomes" id="UP000807504">
    <property type="component" value="Unassembled WGS sequence"/>
</dbReference>
<dbReference type="Pfam" id="PF08241">
    <property type="entry name" value="Methyltransf_11"/>
    <property type="match status" value="1"/>
</dbReference>
<dbReference type="AlphaFoldDB" id="A0A8T0EQS6"/>
<evidence type="ECO:0000313" key="2">
    <source>
        <dbReference type="EMBL" id="KAF8778077.1"/>
    </source>
</evidence>
<reference evidence="2" key="1">
    <citation type="journal article" date="2020" name="bioRxiv">
        <title>Chromosome-level reference genome of the European wasp spider Argiope bruennichi: a resource for studies on range expansion and evolutionary adaptation.</title>
        <authorList>
            <person name="Sheffer M.M."/>
            <person name="Hoppe A."/>
            <person name="Krehenwinkel H."/>
            <person name="Uhl G."/>
            <person name="Kuss A.W."/>
            <person name="Jensen L."/>
            <person name="Jensen C."/>
            <person name="Gillespie R.G."/>
            <person name="Hoff K.J."/>
            <person name="Prost S."/>
        </authorList>
    </citation>
    <scope>NUCLEOTIDE SEQUENCE</scope>
</reference>
<dbReference type="InterPro" id="IPR029063">
    <property type="entry name" value="SAM-dependent_MTases_sf"/>
</dbReference>
<accession>A0A8T0EQS6</accession>
<dbReference type="OrthoDB" id="8300214at2759"/>
<keyword evidence="3" id="KW-1185">Reference proteome</keyword>
<feature type="domain" description="Methyltransferase type 11" evidence="1">
    <location>
        <begin position="39"/>
        <end position="127"/>
    </location>
</feature>
<dbReference type="EMBL" id="JABXBU010002072">
    <property type="protein sequence ID" value="KAF8778077.1"/>
    <property type="molecule type" value="Genomic_DNA"/>
</dbReference>
<comment type="caution">
    <text evidence="2">The sequence shown here is derived from an EMBL/GenBank/DDBJ whole genome shotgun (WGS) entry which is preliminary data.</text>
</comment>
<name>A0A8T0EQS6_ARGBR</name>